<dbReference type="RefSeq" id="WP_144972173.1">
    <property type="nucleotide sequence ID" value="NZ_CP036289.1"/>
</dbReference>
<dbReference type="Gene3D" id="2.60.120.200">
    <property type="match status" value="2"/>
</dbReference>
<evidence type="ECO:0000313" key="3">
    <source>
        <dbReference type="Proteomes" id="UP000318626"/>
    </source>
</evidence>
<reference evidence="3" key="1">
    <citation type="submission" date="2019-02" db="EMBL/GenBank/DDBJ databases">
        <title>Deep-cultivation of Planctomycetes and their phenomic and genomic characterization uncovers novel biology.</title>
        <authorList>
            <person name="Wiegand S."/>
            <person name="Jogler M."/>
            <person name="Boedeker C."/>
            <person name="Pinto D."/>
            <person name="Vollmers J."/>
            <person name="Rivas-Marin E."/>
            <person name="Kohn T."/>
            <person name="Peeters S.H."/>
            <person name="Heuer A."/>
            <person name="Rast P."/>
            <person name="Oberbeckmann S."/>
            <person name="Bunk B."/>
            <person name="Jeske O."/>
            <person name="Meyerdierks A."/>
            <person name="Storesund J.E."/>
            <person name="Kallscheuer N."/>
            <person name="Luecker S."/>
            <person name="Lage O.M."/>
            <person name="Pohl T."/>
            <person name="Merkel B.J."/>
            <person name="Hornburger P."/>
            <person name="Mueller R.-W."/>
            <person name="Bruemmer F."/>
            <person name="Labrenz M."/>
            <person name="Spormann A.M."/>
            <person name="Op den Camp H."/>
            <person name="Overmann J."/>
            <person name="Amann R."/>
            <person name="Jetten M.S.M."/>
            <person name="Mascher T."/>
            <person name="Medema M.H."/>
            <person name="Devos D.P."/>
            <person name="Kaster A.-K."/>
            <person name="Ovreas L."/>
            <person name="Rohde M."/>
            <person name="Galperin M.Y."/>
            <person name="Jogler C."/>
        </authorList>
    </citation>
    <scope>NUCLEOTIDE SEQUENCE [LARGE SCALE GENOMIC DNA]</scope>
    <source>
        <strain evidence="3">Pan97</strain>
    </source>
</reference>
<name>A0A518C792_9BACT</name>
<proteinExistence type="predicted"/>
<dbReference type="EMBL" id="CP036289">
    <property type="protein sequence ID" value="QDU75072.1"/>
    <property type="molecule type" value="Genomic_DNA"/>
</dbReference>
<evidence type="ECO:0000256" key="1">
    <source>
        <dbReference type="SAM" id="Phobius"/>
    </source>
</evidence>
<organism evidence="2 3">
    <name type="scientific">Bremerella volcania</name>
    <dbReference type="NCBI Taxonomy" id="2527984"/>
    <lineage>
        <taxon>Bacteria</taxon>
        <taxon>Pseudomonadati</taxon>
        <taxon>Planctomycetota</taxon>
        <taxon>Planctomycetia</taxon>
        <taxon>Pirellulales</taxon>
        <taxon>Pirellulaceae</taxon>
        <taxon>Bremerella</taxon>
    </lineage>
</organism>
<evidence type="ECO:0008006" key="4">
    <source>
        <dbReference type="Google" id="ProtNLM"/>
    </source>
</evidence>
<dbReference type="SUPFAM" id="SSF49899">
    <property type="entry name" value="Concanavalin A-like lectins/glucanases"/>
    <property type="match status" value="1"/>
</dbReference>
<dbReference type="KEGG" id="bvo:Pan97_20930"/>
<keyword evidence="1" id="KW-1133">Transmembrane helix</keyword>
<feature type="transmembrane region" description="Helical" evidence="1">
    <location>
        <begin position="12"/>
        <end position="33"/>
    </location>
</feature>
<accession>A0A518C792</accession>
<evidence type="ECO:0000313" key="2">
    <source>
        <dbReference type="EMBL" id="QDU75072.1"/>
    </source>
</evidence>
<dbReference type="Proteomes" id="UP000318626">
    <property type="component" value="Chromosome"/>
</dbReference>
<protein>
    <recommendedName>
        <fullName evidence="4">LamG-like jellyroll fold domain-containing protein</fullName>
    </recommendedName>
</protein>
<sequence>MGLHANRHRREGFAVVIVLALLSVTLALSYSMMRVQSTTSQIQQNMSRQADARQAAISGVSAGVREMYESDWGGIDSTLQMNLGNNRSYQVSYQTGDPWLESDDPDYSEKPFRVTVVSTGYAFDSASPTVRSEYKIRAVVQLVRRKLQSNPSGYAAAAGHSMYSYGSGTNTLEAPSQVHGKTFVNGKLELCEDWQKTNRPFHGLIDEIAIYDREMGGLEVYLIGLTSNLSNSSLATALSTSGIRHWWRFNETDSSATIAADSAGSRNGTYKGGVYPGVDIGGGNKAVYLDGVSGRVDLGNMSLPSAYNFTMMAWVMPMTLTGNNEDGRIFSKATHTDASAHLLMLSTTRSGNSSYPRVRLKTSSAFYENVANNASLSTNSWVLLTLTFNAGTDDFKLYVNGILKKSWSAAGYAQSSSNILAWIGDNPPGSARTRYLEATKDLAEADLGDYRPLAGDVTLSSDHNDLSTALTLTRQLGCNLSYQSTSTSSPSSSAISGSTYRLYPGGQEYTIPKVSSTVHYQTLEPDVDTNPLGIFRFPGTVSIEDQTTLRGTLIGQDNGSDIRLRGTQIKITGVDLPALDDDSTVYQLPTLIAGDDIEASYGVNATVEGAVAAFGDLEVENLYSDSVFQLTGQAYVDEFKLNARYDWSTLAYYSSYYLTAFVNYVGHTNTTANFASWLDETTSAKFENNVKIDLPETALTYQWLDLSQPIYQKGDSDTGLVWELVRWKDDGGI</sequence>
<dbReference type="Pfam" id="PF13385">
    <property type="entry name" value="Laminin_G_3"/>
    <property type="match status" value="1"/>
</dbReference>
<dbReference type="OrthoDB" id="267138at2"/>
<dbReference type="InterPro" id="IPR013320">
    <property type="entry name" value="ConA-like_dom_sf"/>
</dbReference>
<keyword evidence="1" id="KW-0812">Transmembrane</keyword>
<keyword evidence="3" id="KW-1185">Reference proteome</keyword>
<dbReference type="AlphaFoldDB" id="A0A518C792"/>
<keyword evidence="1" id="KW-0472">Membrane</keyword>
<gene>
    <name evidence="2" type="ORF">Pan97_20930</name>
</gene>